<evidence type="ECO:0000313" key="2">
    <source>
        <dbReference type="EMBL" id="QSQ12209.1"/>
    </source>
</evidence>
<sequence length="65" mass="7707">MLLELSAVEARELKEALDTELRELLTEISHTDERSYRDVLRERYGRLEQLNRRLELSLEGSQVYA</sequence>
<keyword evidence="1" id="KW-0175">Coiled coil</keyword>
<name>A0ABX7N0G8_9BACT</name>
<accession>A0ABX7N0G8</accession>
<feature type="coiled-coil region" evidence="1">
    <location>
        <begin position="7"/>
        <end position="57"/>
    </location>
</feature>
<evidence type="ECO:0000313" key="3">
    <source>
        <dbReference type="Proteomes" id="UP000663090"/>
    </source>
</evidence>
<proteinExistence type="predicted"/>
<dbReference type="Proteomes" id="UP000663090">
    <property type="component" value="Chromosome"/>
</dbReference>
<protein>
    <submittedName>
        <fullName evidence="2">Uncharacterized protein</fullName>
    </submittedName>
</protein>
<keyword evidence="3" id="KW-1185">Reference proteome</keyword>
<reference evidence="2 3" key="1">
    <citation type="submission" date="2021-02" db="EMBL/GenBank/DDBJ databases">
        <title>De Novo genome assembly of isolated myxobacteria.</title>
        <authorList>
            <person name="Stevens D.C."/>
        </authorList>
    </citation>
    <scope>NUCLEOTIDE SEQUENCE [LARGE SCALE GENOMIC DNA]</scope>
    <source>
        <strain evidence="2 3">SCHIC003</strain>
    </source>
</reference>
<dbReference type="EMBL" id="CP071091">
    <property type="protein sequence ID" value="QSQ12209.1"/>
    <property type="molecule type" value="Genomic_DNA"/>
</dbReference>
<evidence type="ECO:0000256" key="1">
    <source>
        <dbReference type="SAM" id="Coils"/>
    </source>
</evidence>
<organism evidence="2 3">
    <name type="scientific">Myxococcus landrumensis</name>
    <dbReference type="NCBI Taxonomy" id="2813577"/>
    <lineage>
        <taxon>Bacteria</taxon>
        <taxon>Pseudomonadati</taxon>
        <taxon>Myxococcota</taxon>
        <taxon>Myxococcia</taxon>
        <taxon>Myxococcales</taxon>
        <taxon>Cystobacterineae</taxon>
        <taxon>Myxococcaceae</taxon>
        <taxon>Myxococcus</taxon>
    </lineage>
</organism>
<dbReference type="RefSeq" id="WP_206713939.1">
    <property type="nucleotide sequence ID" value="NZ_CP071091.1"/>
</dbReference>
<gene>
    <name evidence="2" type="ORF">JY572_28105</name>
</gene>